<evidence type="ECO:0000256" key="7">
    <source>
        <dbReference type="PROSITE-ProRule" id="PRU01211"/>
    </source>
</evidence>
<dbReference type="EC" id="3.4.24.-" evidence="8"/>
<dbReference type="Gene3D" id="3.40.390.10">
    <property type="entry name" value="Collagenase (Catalytic Domain)"/>
    <property type="match status" value="1"/>
</dbReference>
<evidence type="ECO:0000313" key="11">
    <source>
        <dbReference type="Proteomes" id="UP000270094"/>
    </source>
</evidence>
<gene>
    <name evidence="10" type="ORF">SVUK_LOCUS656</name>
</gene>
<dbReference type="GO" id="GO:0004222">
    <property type="term" value="F:metalloendopeptidase activity"/>
    <property type="evidence" value="ECO:0007669"/>
    <property type="project" value="UniProtKB-UniRule"/>
</dbReference>
<evidence type="ECO:0000256" key="5">
    <source>
        <dbReference type="ARBA" id="ARBA00023049"/>
    </source>
</evidence>
<dbReference type="InterPro" id="IPR024079">
    <property type="entry name" value="MetalloPept_cat_dom_sf"/>
</dbReference>
<dbReference type="AlphaFoldDB" id="A0A3P7K9K1"/>
<accession>A0A3P7K9K1</accession>
<keyword evidence="5 7" id="KW-0482">Metalloprotease</keyword>
<dbReference type="PANTHER" id="PTHR10127:SF780">
    <property type="entry name" value="METALLOENDOPEPTIDASE"/>
    <property type="match status" value="1"/>
</dbReference>
<evidence type="ECO:0000313" key="10">
    <source>
        <dbReference type="EMBL" id="VDM65658.1"/>
    </source>
</evidence>
<reference evidence="10 11" key="1">
    <citation type="submission" date="2018-11" db="EMBL/GenBank/DDBJ databases">
        <authorList>
            <consortium name="Pathogen Informatics"/>
        </authorList>
    </citation>
    <scope>NUCLEOTIDE SEQUENCE [LARGE SCALE GENOMIC DNA]</scope>
</reference>
<evidence type="ECO:0000256" key="8">
    <source>
        <dbReference type="RuleBase" id="RU361183"/>
    </source>
</evidence>
<comment type="caution">
    <text evidence="7">Lacks conserved residue(s) required for the propagation of feature annotation.</text>
</comment>
<dbReference type="SUPFAM" id="SSF55486">
    <property type="entry name" value="Metalloproteases ('zincins'), catalytic domain"/>
    <property type="match status" value="1"/>
</dbReference>
<keyword evidence="4 7" id="KW-0862">Zinc</keyword>
<dbReference type="InterPro" id="IPR006026">
    <property type="entry name" value="Peptidase_Metallo"/>
</dbReference>
<dbReference type="Pfam" id="PF01400">
    <property type="entry name" value="Astacin"/>
    <property type="match status" value="1"/>
</dbReference>
<feature type="active site" evidence="7">
    <location>
        <position position="224"/>
    </location>
</feature>
<dbReference type="InterPro" id="IPR001506">
    <property type="entry name" value="Peptidase_M12A"/>
</dbReference>
<protein>
    <recommendedName>
        <fullName evidence="8">Metalloendopeptidase</fullName>
        <ecNumber evidence="8">3.4.24.-</ecNumber>
    </recommendedName>
</protein>
<dbReference type="GO" id="GO:0008270">
    <property type="term" value="F:zinc ion binding"/>
    <property type="evidence" value="ECO:0007669"/>
    <property type="project" value="UniProtKB-UniRule"/>
</dbReference>
<dbReference type="OrthoDB" id="291007at2759"/>
<feature type="domain" description="Peptidase M12A" evidence="9">
    <location>
        <begin position="129"/>
        <end position="259"/>
    </location>
</feature>
<dbReference type="CDD" id="cd04280">
    <property type="entry name" value="ZnMc_astacin_like"/>
    <property type="match status" value="1"/>
</dbReference>
<proteinExistence type="predicted"/>
<dbReference type="PANTHER" id="PTHR10127">
    <property type="entry name" value="DISCOIDIN, CUB, EGF, LAMININ , AND ZINC METALLOPROTEASE DOMAIN CONTAINING"/>
    <property type="match status" value="1"/>
</dbReference>
<evidence type="ECO:0000256" key="1">
    <source>
        <dbReference type="ARBA" id="ARBA00022670"/>
    </source>
</evidence>
<keyword evidence="1 7" id="KW-0645">Protease</keyword>
<comment type="cofactor">
    <cofactor evidence="7 8">
        <name>Zn(2+)</name>
        <dbReference type="ChEBI" id="CHEBI:29105"/>
    </cofactor>
    <text evidence="7 8">Binds 1 zinc ion per subunit.</text>
</comment>
<dbReference type="PRINTS" id="PR00480">
    <property type="entry name" value="ASTACIN"/>
</dbReference>
<feature type="binding site" evidence="7">
    <location>
        <position position="233"/>
    </location>
    <ligand>
        <name>Zn(2+)</name>
        <dbReference type="ChEBI" id="CHEBI:29105"/>
        <note>catalytic</note>
    </ligand>
</feature>
<dbReference type="PROSITE" id="PS51864">
    <property type="entry name" value="ASTACIN"/>
    <property type="match status" value="1"/>
</dbReference>
<evidence type="ECO:0000256" key="3">
    <source>
        <dbReference type="ARBA" id="ARBA00022801"/>
    </source>
</evidence>
<evidence type="ECO:0000256" key="6">
    <source>
        <dbReference type="ARBA" id="ARBA00023157"/>
    </source>
</evidence>
<sequence>MRNLSKIFLMVCTTDVYSKNDKIHLSIFRYHLHFPDYSEKFLIPEDFMNAAEKPGKRSLLIAVSIISYNLPVDIPTEAQLDAVQNSQLFEGDIIGIPSLEEQALRRLRDEPIDIDEAAIFGKPYHSALNLVTYPEKLWTDAQVPYMLEEGMTNDQRAAIAQAFDEYKEKTCIRFVPRNEDDFDYIYIKRNVAFGCSSYVGRAGGNQTVSLEVDKCFSKGIIAHELMHAIGFFHEHSRTDRDEYVDINEDNIRPGMGQRH</sequence>
<evidence type="ECO:0000259" key="9">
    <source>
        <dbReference type="PROSITE" id="PS51864"/>
    </source>
</evidence>
<keyword evidence="3 7" id="KW-0378">Hydrolase</keyword>
<organism evidence="10 11">
    <name type="scientific">Strongylus vulgaris</name>
    <name type="common">Blood worm</name>
    <dbReference type="NCBI Taxonomy" id="40348"/>
    <lineage>
        <taxon>Eukaryota</taxon>
        <taxon>Metazoa</taxon>
        <taxon>Ecdysozoa</taxon>
        <taxon>Nematoda</taxon>
        <taxon>Chromadorea</taxon>
        <taxon>Rhabditida</taxon>
        <taxon>Rhabditina</taxon>
        <taxon>Rhabditomorpha</taxon>
        <taxon>Strongyloidea</taxon>
        <taxon>Strongylidae</taxon>
        <taxon>Strongylus</taxon>
    </lineage>
</organism>
<keyword evidence="6" id="KW-1015">Disulfide bond</keyword>
<evidence type="ECO:0000256" key="4">
    <source>
        <dbReference type="ARBA" id="ARBA00022833"/>
    </source>
</evidence>
<dbReference type="SMART" id="SM00235">
    <property type="entry name" value="ZnMc"/>
    <property type="match status" value="1"/>
</dbReference>
<keyword evidence="2 7" id="KW-0479">Metal-binding</keyword>
<evidence type="ECO:0000256" key="2">
    <source>
        <dbReference type="ARBA" id="ARBA00022723"/>
    </source>
</evidence>
<name>A0A3P7K9K1_STRVU</name>
<keyword evidence="11" id="KW-1185">Reference proteome</keyword>
<dbReference type="InterPro" id="IPR034035">
    <property type="entry name" value="Astacin-like_dom"/>
</dbReference>
<dbReference type="EMBL" id="UYYB01001133">
    <property type="protein sequence ID" value="VDM65658.1"/>
    <property type="molecule type" value="Genomic_DNA"/>
</dbReference>
<dbReference type="Proteomes" id="UP000270094">
    <property type="component" value="Unassembled WGS sequence"/>
</dbReference>
<dbReference type="GO" id="GO:0006508">
    <property type="term" value="P:proteolysis"/>
    <property type="evidence" value="ECO:0007669"/>
    <property type="project" value="UniProtKB-KW"/>
</dbReference>
<feature type="binding site" evidence="7">
    <location>
        <position position="227"/>
    </location>
    <ligand>
        <name>Zn(2+)</name>
        <dbReference type="ChEBI" id="CHEBI:29105"/>
        <note>catalytic</note>
    </ligand>
</feature>
<feature type="binding site" evidence="7">
    <location>
        <position position="223"/>
    </location>
    <ligand>
        <name>Zn(2+)</name>
        <dbReference type="ChEBI" id="CHEBI:29105"/>
        <note>catalytic</note>
    </ligand>
</feature>